<evidence type="ECO:0000256" key="1">
    <source>
        <dbReference type="ARBA" id="ARBA00000085"/>
    </source>
</evidence>
<keyword evidence="10" id="KW-0812">Transmembrane</keyword>
<feature type="domain" description="Signal transduction histidine kinase subgroup 3 dimerisation and phosphoacceptor" evidence="11">
    <location>
        <begin position="258"/>
        <end position="321"/>
    </location>
</feature>
<keyword evidence="4" id="KW-0808">Transferase</keyword>
<feature type="coiled-coil region" evidence="9">
    <location>
        <begin position="239"/>
        <end position="266"/>
    </location>
</feature>
<evidence type="ECO:0000256" key="5">
    <source>
        <dbReference type="ARBA" id="ARBA00022741"/>
    </source>
</evidence>
<proteinExistence type="predicted"/>
<dbReference type="EC" id="2.7.13.3" evidence="2"/>
<evidence type="ECO:0000256" key="2">
    <source>
        <dbReference type="ARBA" id="ARBA00012438"/>
    </source>
</evidence>
<keyword evidence="8" id="KW-0902">Two-component regulatory system</keyword>
<dbReference type="KEGG" id="byl:A4V09_21640"/>
<dbReference type="EMBL" id="CP015405">
    <property type="protein sequence ID" value="ANU78113.2"/>
    <property type="molecule type" value="Genomic_DNA"/>
</dbReference>
<accession>A0A1C7IGW5</accession>
<keyword evidence="10" id="KW-1133">Transmembrane helix</keyword>
<dbReference type="PANTHER" id="PTHR24421:SF10">
    <property type="entry name" value="NITRATE_NITRITE SENSOR PROTEIN NARQ"/>
    <property type="match status" value="1"/>
</dbReference>
<organism evidence="12 13">
    <name type="scientific">Blautia pseudococcoides</name>
    <dbReference type="NCBI Taxonomy" id="1796616"/>
    <lineage>
        <taxon>Bacteria</taxon>
        <taxon>Bacillati</taxon>
        <taxon>Bacillota</taxon>
        <taxon>Clostridia</taxon>
        <taxon>Lachnospirales</taxon>
        <taxon>Lachnospiraceae</taxon>
        <taxon>Blautia</taxon>
    </lineage>
</organism>
<evidence type="ECO:0000256" key="7">
    <source>
        <dbReference type="ARBA" id="ARBA00022840"/>
    </source>
</evidence>
<dbReference type="GO" id="GO:0000155">
    <property type="term" value="F:phosphorelay sensor kinase activity"/>
    <property type="evidence" value="ECO:0007669"/>
    <property type="project" value="InterPro"/>
</dbReference>
<evidence type="ECO:0000256" key="6">
    <source>
        <dbReference type="ARBA" id="ARBA00022777"/>
    </source>
</evidence>
<feature type="transmembrane region" description="Helical" evidence="10">
    <location>
        <begin position="50"/>
        <end position="77"/>
    </location>
</feature>
<feature type="transmembrane region" description="Helical" evidence="10">
    <location>
        <begin position="185"/>
        <end position="208"/>
    </location>
</feature>
<dbReference type="Pfam" id="PF07730">
    <property type="entry name" value="HisKA_3"/>
    <property type="match status" value="1"/>
</dbReference>
<evidence type="ECO:0000313" key="12">
    <source>
        <dbReference type="EMBL" id="ANU78113.2"/>
    </source>
</evidence>
<dbReference type="InterPro" id="IPR050482">
    <property type="entry name" value="Sensor_HK_TwoCompSys"/>
</dbReference>
<evidence type="ECO:0000256" key="4">
    <source>
        <dbReference type="ARBA" id="ARBA00022679"/>
    </source>
</evidence>
<evidence type="ECO:0000256" key="3">
    <source>
        <dbReference type="ARBA" id="ARBA00022553"/>
    </source>
</evidence>
<keyword evidence="6" id="KW-0418">Kinase</keyword>
<keyword evidence="13" id="KW-1185">Reference proteome</keyword>
<dbReference type="InterPro" id="IPR036890">
    <property type="entry name" value="HATPase_C_sf"/>
</dbReference>
<dbReference type="GO" id="GO:0046983">
    <property type="term" value="F:protein dimerization activity"/>
    <property type="evidence" value="ECO:0007669"/>
    <property type="project" value="InterPro"/>
</dbReference>
<sequence>MVQSHQILIPFYKIVYFYNHRSSSPFSYLPSFYQFCSTPDSERCHKYRPLYMTFVISSCCTLLFIQSCDTLLLQALINLNTHSGKGGGHMRRLWDKSFIFIFCTLTLAGYAIITPLISALLLSLSVTALISFLDRERARDHLCGICIAVSLFYPGLAVFLPVIYYDCQRSRKRVLQLAWVPAYLYHFHNFTVSAFFLNLMTGVLAVYISRRTIEYENMMTEFHNSQDSTREESLYLEQKNRELMEKQEYEIQLATLTERNRIAREIHDNVGHLLTRSLFQIRAMQVVWKEQEELAAQLSAVKSTLDDAMNNVRSSVHNLYEESVDLQMVLSRLTREFTFCPAALDYSARIESKELKYCVIAIVREALSNISRHSNATEASVSVLEHPGFYQLIIQDNGTQTAVSDSVGIGLMNMRERVEDFHGIFRTENKNGFRIFISIPKQSEQVSK</sequence>
<protein>
    <recommendedName>
        <fullName evidence="2">histidine kinase</fullName>
        <ecNumber evidence="2">2.7.13.3</ecNumber>
    </recommendedName>
</protein>
<dbReference type="SUPFAM" id="SSF55874">
    <property type="entry name" value="ATPase domain of HSP90 chaperone/DNA topoisomerase II/histidine kinase"/>
    <property type="match status" value="1"/>
</dbReference>
<keyword evidence="5" id="KW-0547">Nucleotide-binding</keyword>
<dbReference type="PANTHER" id="PTHR24421">
    <property type="entry name" value="NITRATE/NITRITE SENSOR PROTEIN NARX-RELATED"/>
    <property type="match status" value="1"/>
</dbReference>
<feature type="transmembrane region" description="Helical" evidence="10">
    <location>
        <begin position="97"/>
        <end position="130"/>
    </location>
</feature>
<dbReference type="InterPro" id="IPR011712">
    <property type="entry name" value="Sig_transdc_His_kin_sub3_dim/P"/>
</dbReference>
<evidence type="ECO:0000256" key="8">
    <source>
        <dbReference type="ARBA" id="ARBA00023012"/>
    </source>
</evidence>
<evidence type="ECO:0000313" key="13">
    <source>
        <dbReference type="Proteomes" id="UP000092574"/>
    </source>
</evidence>
<evidence type="ECO:0000256" key="9">
    <source>
        <dbReference type="SAM" id="Coils"/>
    </source>
</evidence>
<name>A0A1C7IGW5_9FIRM</name>
<evidence type="ECO:0000259" key="11">
    <source>
        <dbReference type="Pfam" id="PF07730"/>
    </source>
</evidence>
<feature type="transmembrane region" description="Helical" evidence="10">
    <location>
        <begin position="142"/>
        <end position="165"/>
    </location>
</feature>
<comment type="catalytic activity">
    <reaction evidence="1">
        <text>ATP + protein L-histidine = ADP + protein N-phospho-L-histidine.</text>
        <dbReference type="EC" id="2.7.13.3"/>
    </reaction>
</comment>
<reference evidence="12" key="1">
    <citation type="submission" date="2017-04" db="EMBL/GenBank/DDBJ databases">
        <title>Complete Genome Sequences of Twelve Strains of a Stable Defined Moderately Diverse Mouse Microbiota 2 (sDMDMm2).</title>
        <authorList>
            <person name="Uchimura Y."/>
            <person name="Wyss M."/>
            <person name="Brugiroux S."/>
            <person name="Limenitakis J.P."/>
            <person name="Stecher B."/>
            <person name="McCoy K.D."/>
            <person name="Macpherson A.J."/>
        </authorList>
    </citation>
    <scope>NUCLEOTIDE SEQUENCE</scope>
    <source>
        <strain evidence="12">YL58</strain>
    </source>
</reference>
<dbReference type="Gene3D" id="1.20.5.1930">
    <property type="match status" value="1"/>
</dbReference>
<dbReference type="Proteomes" id="UP000092574">
    <property type="component" value="Chromosome"/>
</dbReference>
<dbReference type="CDD" id="cd16917">
    <property type="entry name" value="HATPase_UhpB-NarQ-NarX-like"/>
    <property type="match status" value="1"/>
</dbReference>
<evidence type="ECO:0000256" key="10">
    <source>
        <dbReference type="SAM" id="Phobius"/>
    </source>
</evidence>
<dbReference type="Gene3D" id="3.30.565.10">
    <property type="entry name" value="Histidine kinase-like ATPase, C-terminal domain"/>
    <property type="match status" value="1"/>
</dbReference>
<keyword evidence="9" id="KW-0175">Coiled coil</keyword>
<keyword evidence="7" id="KW-0067">ATP-binding</keyword>
<dbReference type="AlphaFoldDB" id="A0A1C7IGW5"/>
<dbReference type="OrthoDB" id="9781904at2"/>
<dbReference type="GO" id="GO:0016020">
    <property type="term" value="C:membrane"/>
    <property type="evidence" value="ECO:0007669"/>
    <property type="project" value="InterPro"/>
</dbReference>
<keyword evidence="10" id="KW-0472">Membrane</keyword>
<dbReference type="GO" id="GO:0005524">
    <property type="term" value="F:ATP binding"/>
    <property type="evidence" value="ECO:0007669"/>
    <property type="project" value="UniProtKB-KW"/>
</dbReference>
<dbReference type="STRING" id="1796616.A4V09_21640"/>
<keyword evidence="3" id="KW-0597">Phosphoprotein</keyword>
<gene>
    <name evidence="12" type="ORF">A4V09_21640</name>
</gene>